<feature type="non-terminal residue" evidence="2">
    <location>
        <position position="1"/>
    </location>
</feature>
<feature type="region of interest" description="Disordered" evidence="1">
    <location>
        <begin position="141"/>
        <end position="167"/>
    </location>
</feature>
<proteinExistence type="predicted"/>
<evidence type="ECO:0000313" key="2">
    <source>
        <dbReference type="EMBL" id="KAG2463299.1"/>
    </source>
</evidence>
<sequence>MPDSAIEAGPQFRKNTSLGELPTLKEILQAIKQMKDNTTCSLDVISANIFKAGDSKCSVTLTQSESQEVVSSGSITLSCQAAGFDVNSYWMVWIRQTPGKALEWLASIASTCEKGAKRVQKRKHSADNVLRIIAESDSDFSESDFIDSDQEIEQESEKPASADQTPANAAPAVLLPFEHLRAANASTARFTWDKLSDIDPLRDDLATGLHKTAWLAVGHDRSPAAVLQGALS</sequence>
<evidence type="ECO:0000313" key="3">
    <source>
        <dbReference type="Proteomes" id="UP000886611"/>
    </source>
</evidence>
<comment type="caution">
    <text evidence="2">The sequence shown here is derived from an EMBL/GenBank/DDBJ whole genome shotgun (WGS) entry which is preliminary data.</text>
</comment>
<dbReference type="Proteomes" id="UP000886611">
    <property type="component" value="Unassembled WGS sequence"/>
</dbReference>
<dbReference type="InterPro" id="IPR050199">
    <property type="entry name" value="IgHV"/>
</dbReference>
<protein>
    <submittedName>
        <fullName evidence="2">HVM36 protein</fullName>
    </submittedName>
</protein>
<accession>A0A8X7X9A4</accession>
<dbReference type="PANTHER" id="PTHR23266">
    <property type="entry name" value="IMMUNOGLOBULIN HEAVY CHAIN"/>
    <property type="match status" value="1"/>
</dbReference>
<dbReference type="Gene3D" id="2.60.40.10">
    <property type="entry name" value="Immunoglobulins"/>
    <property type="match status" value="1"/>
</dbReference>
<dbReference type="SUPFAM" id="SSF48726">
    <property type="entry name" value="Immunoglobulin"/>
    <property type="match status" value="1"/>
</dbReference>
<dbReference type="AlphaFoldDB" id="A0A8X7X9A4"/>
<dbReference type="InterPro" id="IPR036179">
    <property type="entry name" value="Ig-like_dom_sf"/>
</dbReference>
<gene>
    <name evidence="2" type="primary">Hvm36</name>
    <name evidence="2" type="ORF">GTO96_0000171</name>
</gene>
<name>A0A8X7X9A4_POLSE</name>
<feature type="compositionally biased region" description="Acidic residues" evidence="1">
    <location>
        <begin position="141"/>
        <end position="154"/>
    </location>
</feature>
<feature type="non-terminal residue" evidence="2">
    <location>
        <position position="232"/>
    </location>
</feature>
<evidence type="ECO:0000256" key="1">
    <source>
        <dbReference type="SAM" id="MobiDB-lite"/>
    </source>
</evidence>
<dbReference type="EMBL" id="JAATIS010004040">
    <property type="protein sequence ID" value="KAG2463299.1"/>
    <property type="molecule type" value="Genomic_DNA"/>
</dbReference>
<keyword evidence="3" id="KW-1185">Reference proteome</keyword>
<dbReference type="InterPro" id="IPR013783">
    <property type="entry name" value="Ig-like_fold"/>
</dbReference>
<organism evidence="2 3">
    <name type="scientific">Polypterus senegalus</name>
    <name type="common">Senegal bichir</name>
    <dbReference type="NCBI Taxonomy" id="55291"/>
    <lineage>
        <taxon>Eukaryota</taxon>
        <taxon>Metazoa</taxon>
        <taxon>Chordata</taxon>
        <taxon>Craniata</taxon>
        <taxon>Vertebrata</taxon>
        <taxon>Euteleostomi</taxon>
        <taxon>Actinopterygii</taxon>
        <taxon>Polypteriformes</taxon>
        <taxon>Polypteridae</taxon>
        <taxon>Polypterus</taxon>
    </lineage>
</organism>
<reference evidence="2 3" key="1">
    <citation type="journal article" date="2021" name="Cell">
        <title>Tracing the genetic footprints of vertebrate landing in non-teleost ray-finned fishes.</title>
        <authorList>
            <person name="Bi X."/>
            <person name="Wang K."/>
            <person name="Yang L."/>
            <person name="Pan H."/>
            <person name="Jiang H."/>
            <person name="Wei Q."/>
            <person name="Fang M."/>
            <person name="Yu H."/>
            <person name="Zhu C."/>
            <person name="Cai Y."/>
            <person name="He Y."/>
            <person name="Gan X."/>
            <person name="Zeng H."/>
            <person name="Yu D."/>
            <person name="Zhu Y."/>
            <person name="Jiang H."/>
            <person name="Qiu Q."/>
            <person name="Yang H."/>
            <person name="Zhang Y.E."/>
            <person name="Wang W."/>
            <person name="Zhu M."/>
            <person name="He S."/>
            <person name="Zhang G."/>
        </authorList>
    </citation>
    <scope>NUCLEOTIDE SEQUENCE [LARGE SCALE GENOMIC DNA]</scope>
    <source>
        <strain evidence="2">Bchr_013</strain>
    </source>
</reference>